<evidence type="ECO:0000256" key="2">
    <source>
        <dbReference type="ARBA" id="ARBA00023242"/>
    </source>
</evidence>
<dbReference type="PROSITE" id="PS50090">
    <property type="entry name" value="MYB_LIKE"/>
    <property type="match status" value="1"/>
</dbReference>
<dbReference type="CDD" id="cd00167">
    <property type="entry name" value="SANT"/>
    <property type="match status" value="1"/>
</dbReference>
<dbReference type="GO" id="GO:0005634">
    <property type="term" value="C:nucleus"/>
    <property type="evidence" value="ECO:0007669"/>
    <property type="project" value="TreeGrafter"/>
</dbReference>
<dbReference type="EMBL" id="CP136891">
    <property type="protein sequence ID" value="WOK98400.1"/>
    <property type="molecule type" value="Genomic_DNA"/>
</dbReference>
<feature type="domain" description="SANT" evidence="4">
    <location>
        <begin position="42"/>
        <end position="90"/>
    </location>
</feature>
<dbReference type="Pfam" id="PF00249">
    <property type="entry name" value="Myb_DNA-binding"/>
    <property type="match status" value="1"/>
</dbReference>
<dbReference type="InterPro" id="IPR009057">
    <property type="entry name" value="Homeodomain-like_sf"/>
</dbReference>
<dbReference type="GO" id="GO:0007389">
    <property type="term" value="P:pattern specification process"/>
    <property type="evidence" value="ECO:0007669"/>
    <property type="project" value="TreeGrafter"/>
</dbReference>
<dbReference type="SMART" id="SM00717">
    <property type="entry name" value="SANT"/>
    <property type="match status" value="1"/>
</dbReference>
<dbReference type="AlphaFoldDB" id="A0AAQ3Q4M0"/>
<dbReference type="InterPro" id="IPR001005">
    <property type="entry name" value="SANT/Myb"/>
</dbReference>
<dbReference type="FunFam" id="1.10.10.60:FF:000287">
    <property type="entry name" value="TSL-kinase interacting protein 1"/>
    <property type="match status" value="1"/>
</dbReference>
<dbReference type="Proteomes" id="UP001327560">
    <property type="component" value="Chromosome 2"/>
</dbReference>
<evidence type="ECO:0000313" key="6">
    <source>
        <dbReference type="Proteomes" id="UP001327560"/>
    </source>
</evidence>
<evidence type="ECO:0000256" key="1">
    <source>
        <dbReference type="ARBA" id="ARBA00023125"/>
    </source>
</evidence>
<keyword evidence="6" id="KW-1185">Reference proteome</keyword>
<dbReference type="PROSITE" id="PS51293">
    <property type="entry name" value="SANT"/>
    <property type="match status" value="1"/>
</dbReference>
<evidence type="ECO:0000259" key="3">
    <source>
        <dbReference type="PROSITE" id="PS50090"/>
    </source>
</evidence>
<dbReference type="PANTHER" id="PTHR21677:SF1">
    <property type="entry name" value="PROTEIN CRAMPED-LIKE"/>
    <property type="match status" value="1"/>
</dbReference>
<dbReference type="InterPro" id="IPR055315">
    <property type="entry name" value="Cramped-like"/>
</dbReference>
<dbReference type="InterPro" id="IPR017884">
    <property type="entry name" value="SANT_dom"/>
</dbReference>
<organism evidence="5 6">
    <name type="scientific">Canna indica</name>
    <name type="common">Indian-shot</name>
    <dbReference type="NCBI Taxonomy" id="4628"/>
    <lineage>
        <taxon>Eukaryota</taxon>
        <taxon>Viridiplantae</taxon>
        <taxon>Streptophyta</taxon>
        <taxon>Embryophyta</taxon>
        <taxon>Tracheophyta</taxon>
        <taxon>Spermatophyta</taxon>
        <taxon>Magnoliopsida</taxon>
        <taxon>Liliopsida</taxon>
        <taxon>Zingiberales</taxon>
        <taxon>Cannaceae</taxon>
        <taxon>Canna</taxon>
    </lineage>
</organism>
<evidence type="ECO:0000313" key="5">
    <source>
        <dbReference type="EMBL" id="WOK98400.1"/>
    </source>
</evidence>
<keyword evidence="2" id="KW-0539">Nucleus</keyword>
<dbReference type="GO" id="GO:0003682">
    <property type="term" value="F:chromatin binding"/>
    <property type="evidence" value="ECO:0007669"/>
    <property type="project" value="InterPro"/>
</dbReference>
<dbReference type="Gene3D" id="1.10.10.60">
    <property type="entry name" value="Homeodomain-like"/>
    <property type="match status" value="1"/>
</dbReference>
<protein>
    <submittedName>
        <fullName evidence="5">TSL-kinase interacting protein 1 isoform X1</fullName>
    </submittedName>
</protein>
<proteinExistence type="predicted"/>
<sequence>MENQTPSVDSLLIRDAKNTFLPFTSVSTNSQNPVKKPTRQWDAWTRQEEEKFFNALRQVGKNFEKITCRVQSKNKDQVRHYYYRLVRRMNKLLGPGFCFDAKNSKDTNAAMLRWWSLLEKHSCTASKLHLKPRRFKIFIEALENQLLKDRNKTRRKRLPEDMCSPTSSTTILSKGPANDIYPVKLLAVEAPNTNKSAASKGTFHKNDMYSNMNYRRDLSSMKPLRQKRRPGDIASAEYKKWEKAAIAGVSLVADAAEELERATSNINLSYDGETYHVISNKMYTNSGICSTEMTKTIVEPSLKLKLQLFPVDEYTQNVLQKDGHNPHLELTLSARKRISSVMEHLNRKWGDSTIASHELILFPYSVKQEDLASSKRWTSKDTDVSTADVHATVGSPTVFRLRYGWFSSSEPGSEGVQSSHTALSPDNCLHSKDALHENQAGPMANLATVAVDLPGKDCTKCGDRFSDTSTQLFSGEKARDESKWKKKDAVTLEVNCLSMSAGEWADSLTNISVGDLLNEASKAANSERMNTTDGTLSTCLQLTSFSCDSFDAAIAAHISEHQFSTFSNKASQPSIWDAEETCDEFSFQKVPVETQERSKLATSTCVETGEQTSSKCPSGIQNFLKDFGTEGSRDEPHCNKSEVESCKDKSFNDRSDCEKDVSLADIYWSDSLGPLDLDMPAAKFQGQDVIFGDSLSLSRLIANSLDEFQNFSLFCSDNKDSTSRGAWER</sequence>
<dbReference type="SUPFAM" id="SSF46689">
    <property type="entry name" value="Homeodomain-like"/>
    <property type="match status" value="1"/>
</dbReference>
<gene>
    <name evidence="5" type="ORF">Cni_G07111</name>
</gene>
<dbReference type="GO" id="GO:0003677">
    <property type="term" value="F:DNA binding"/>
    <property type="evidence" value="ECO:0007669"/>
    <property type="project" value="UniProtKB-KW"/>
</dbReference>
<accession>A0AAQ3Q4M0</accession>
<reference evidence="5 6" key="1">
    <citation type="submission" date="2023-10" db="EMBL/GenBank/DDBJ databases">
        <title>Chromosome-scale genome assembly provides insights into flower coloration mechanisms of Canna indica.</title>
        <authorList>
            <person name="Li C."/>
        </authorList>
    </citation>
    <scope>NUCLEOTIDE SEQUENCE [LARGE SCALE GENOMIC DNA]</scope>
    <source>
        <tissue evidence="5">Flower</tissue>
    </source>
</reference>
<name>A0AAQ3Q4M0_9LILI</name>
<evidence type="ECO:0000259" key="4">
    <source>
        <dbReference type="PROSITE" id="PS51293"/>
    </source>
</evidence>
<keyword evidence="1" id="KW-0238">DNA-binding</keyword>
<dbReference type="PANTHER" id="PTHR21677">
    <property type="entry name" value="CRAMPED PROTEIN"/>
    <property type="match status" value="1"/>
</dbReference>
<feature type="domain" description="Myb-like" evidence="3">
    <location>
        <begin position="36"/>
        <end position="86"/>
    </location>
</feature>